<protein>
    <recommendedName>
        <fullName evidence="2">CSD domain-containing protein</fullName>
    </recommendedName>
</protein>
<dbReference type="AlphaFoldDB" id="A0AAF0T522"/>
<feature type="domain" description="CSD" evidence="2">
    <location>
        <begin position="7"/>
        <end position="75"/>
    </location>
</feature>
<dbReference type="PROSITE" id="PS51857">
    <property type="entry name" value="CSD_2"/>
    <property type="match status" value="1"/>
</dbReference>
<dbReference type="Proteomes" id="UP001234989">
    <property type="component" value="Chromosome 1"/>
</dbReference>
<sequence length="100" mass="10534">MCNQGYRNTGTVKWFSDQKGFSFISPDDDDLVTKRVSVSLLIRSEGFRTLVDDGAVEFDVEPGNVGCTKVINDTGPDGAPIKGGSRDDRGGGGDQYGGGG</sequence>
<dbReference type="Gene3D" id="2.40.50.140">
    <property type="entry name" value="Nucleic acid-binding proteins"/>
    <property type="match status" value="1"/>
</dbReference>
<evidence type="ECO:0000313" key="4">
    <source>
        <dbReference type="Proteomes" id="UP001234989"/>
    </source>
</evidence>
<dbReference type="InterPro" id="IPR011129">
    <property type="entry name" value="CSD"/>
</dbReference>
<dbReference type="PANTHER" id="PTHR46565:SF10">
    <property type="entry name" value="GLYCINE-RICH PROTEIN 2"/>
    <property type="match status" value="1"/>
</dbReference>
<dbReference type="Pfam" id="PF00313">
    <property type="entry name" value="CSD"/>
    <property type="match status" value="1"/>
</dbReference>
<dbReference type="InterPro" id="IPR012340">
    <property type="entry name" value="NA-bd_OB-fold"/>
</dbReference>
<dbReference type="SUPFAM" id="SSF50249">
    <property type="entry name" value="Nucleic acid-binding proteins"/>
    <property type="match status" value="1"/>
</dbReference>
<gene>
    <name evidence="3" type="ORF">MTR67_001417</name>
</gene>
<evidence type="ECO:0000313" key="3">
    <source>
        <dbReference type="EMBL" id="WMV08032.1"/>
    </source>
</evidence>
<dbReference type="InterPro" id="IPR002059">
    <property type="entry name" value="CSP_DNA-bd"/>
</dbReference>
<dbReference type="CDD" id="cd04458">
    <property type="entry name" value="CSP_CDS"/>
    <property type="match status" value="1"/>
</dbReference>
<feature type="region of interest" description="Disordered" evidence="1">
    <location>
        <begin position="69"/>
        <end position="100"/>
    </location>
</feature>
<dbReference type="SMART" id="SM00357">
    <property type="entry name" value="CSP"/>
    <property type="match status" value="1"/>
</dbReference>
<name>A0AAF0T522_SOLVR</name>
<accession>A0AAF0T522</accession>
<evidence type="ECO:0000259" key="2">
    <source>
        <dbReference type="PROSITE" id="PS51857"/>
    </source>
</evidence>
<keyword evidence="4" id="KW-1185">Reference proteome</keyword>
<proteinExistence type="predicted"/>
<dbReference type="EMBL" id="CP133612">
    <property type="protein sequence ID" value="WMV08032.1"/>
    <property type="molecule type" value="Genomic_DNA"/>
</dbReference>
<reference evidence="3" key="1">
    <citation type="submission" date="2023-08" db="EMBL/GenBank/DDBJ databases">
        <title>A de novo genome assembly of Solanum verrucosum Schlechtendal, a Mexican diploid species geographically isolated from the other diploid A-genome species in potato relatives.</title>
        <authorList>
            <person name="Hosaka K."/>
        </authorList>
    </citation>
    <scope>NUCLEOTIDE SEQUENCE</scope>
    <source>
        <tissue evidence="3">Young leaves</tissue>
    </source>
</reference>
<dbReference type="PANTHER" id="PTHR46565">
    <property type="entry name" value="COLD SHOCK DOMAIN PROTEIN 2"/>
    <property type="match status" value="1"/>
</dbReference>
<dbReference type="PRINTS" id="PR00050">
    <property type="entry name" value="COLDSHOCK"/>
</dbReference>
<evidence type="ECO:0000256" key="1">
    <source>
        <dbReference type="SAM" id="MobiDB-lite"/>
    </source>
</evidence>
<organism evidence="3 4">
    <name type="scientific">Solanum verrucosum</name>
    <dbReference type="NCBI Taxonomy" id="315347"/>
    <lineage>
        <taxon>Eukaryota</taxon>
        <taxon>Viridiplantae</taxon>
        <taxon>Streptophyta</taxon>
        <taxon>Embryophyta</taxon>
        <taxon>Tracheophyta</taxon>
        <taxon>Spermatophyta</taxon>
        <taxon>Magnoliopsida</taxon>
        <taxon>eudicotyledons</taxon>
        <taxon>Gunneridae</taxon>
        <taxon>Pentapetalae</taxon>
        <taxon>asterids</taxon>
        <taxon>lamiids</taxon>
        <taxon>Solanales</taxon>
        <taxon>Solanaceae</taxon>
        <taxon>Solanoideae</taxon>
        <taxon>Solaneae</taxon>
        <taxon>Solanum</taxon>
    </lineage>
</organism>
<dbReference type="GO" id="GO:0003676">
    <property type="term" value="F:nucleic acid binding"/>
    <property type="evidence" value="ECO:0007669"/>
    <property type="project" value="InterPro"/>
</dbReference>